<keyword evidence="3" id="KW-0762">Sugar transport</keyword>
<keyword evidence="6" id="KW-0418">Kinase</keyword>
<dbReference type="InterPro" id="IPR016152">
    <property type="entry name" value="PTrfase/Anion_transptr"/>
</dbReference>
<evidence type="ECO:0000313" key="9">
    <source>
        <dbReference type="EMBL" id="SUG72310.1"/>
    </source>
</evidence>
<dbReference type="PROSITE" id="PS00372">
    <property type="entry name" value="PTS_EIIA_TYPE_2_HIS"/>
    <property type="match status" value="1"/>
</dbReference>
<reference evidence="9 10" key="1">
    <citation type="submission" date="2018-06" db="EMBL/GenBank/DDBJ databases">
        <authorList>
            <consortium name="Pathogen Informatics"/>
            <person name="Doyle S."/>
        </authorList>
    </citation>
    <scope>NUCLEOTIDE SEQUENCE [LARGE SCALE GENOMIC DNA]</scope>
    <source>
        <strain evidence="9 10">NCTC5798</strain>
    </source>
</reference>
<dbReference type="GO" id="GO:0005886">
    <property type="term" value="C:plasma membrane"/>
    <property type="evidence" value="ECO:0007669"/>
    <property type="project" value="TreeGrafter"/>
</dbReference>
<dbReference type="InterPro" id="IPR001020">
    <property type="entry name" value="PTS_HPr_His_P_site"/>
</dbReference>
<dbReference type="PANTHER" id="PTHR30181">
    <property type="entry name" value="MANNITOL PERMEASE IIC COMPONENT"/>
    <property type="match status" value="1"/>
</dbReference>
<evidence type="ECO:0000256" key="4">
    <source>
        <dbReference type="ARBA" id="ARBA00022679"/>
    </source>
</evidence>
<dbReference type="CDD" id="cd00211">
    <property type="entry name" value="PTS_IIA_fru"/>
    <property type="match status" value="1"/>
</dbReference>
<dbReference type="EMBL" id="UGXK01000001">
    <property type="protein sequence ID" value="SUG72310.1"/>
    <property type="molecule type" value="Genomic_DNA"/>
</dbReference>
<keyword evidence="4" id="KW-0808">Transferase</keyword>
<accession>A0A379UVL2</accession>
<dbReference type="Proteomes" id="UP000255534">
    <property type="component" value="Unassembled WGS sequence"/>
</dbReference>
<evidence type="ECO:0000313" key="10">
    <source>
        <dbReference type="Proteomes" id="UP000255534"/>
    </source>
</evidence>
<evidence type="ECO:0000256" key="3">
    <source>
        <dbReference type="ARBA" id="ARBA00022597"/>
    </source>
</evidence>
<evidence type="ECO:0000256" key="5">
    <source>
        <dbReference type="ARBA" id="ARBA00022683"/>
    </source>
</evidence>
<dbReference type="SUPFAM" id="SSF55594">
    <property type="entry name" value="HPr-like"/>
    <property type="match status" value="1"/>
</dbReference>
<keyword evidence="5" id="KW-0598">Phosphotransferase system</keyword>
<name>A0A379UVL2_SALET</name>
<dbReference type="PRINTS" id="PR00107">
    <property type="entry name" value="PHOSPHOCPHPR"/>
</dbReference>
<gene>
    <name evidence="9" type="primary">fruB_2</name>
    <name evidence="9" type="ORF">NCTC5798_03511</name>
</gene>
<dbReference type="Gene3D" id="3.30.1340.10">
    <property type="entry name" value="HPr-like"/>
    <property type="match status" value="1"/>
</dbReference>
<dbReference type="GO" id="GO:0016301">
    <property type="term" value="F:kinase activity"/>
    <property type="evidence" value="ECO:0007669"/>
    <property type="project" value="UniProtKB-KW"/>
</dbReference>
<dbReference type="SUPFAM" id="SSF55804">
    <property type="entry name" value="Phoshotransferase/anion transport protein"/>
    <property type="match status" value="1"/>
</dbReference>
<dbReference type="InterPro" id="IPR035895">
    <property type="entry name" value="HPr-like_sf"/>
</dbReference>
<dbReference type="PROSITE" id="PS51350">
    <property type="entry name" value="PTS_HPR_DOM"/>
    <property type="match status" value="1"/>
</dbReference>
<evidence type="ECO:0000259" key="7">
    <source>
        <dbReference type="PROSITE" id="PS51094"/>
    </source>
</evidence>
<dbReference type="PROSITE" id="PS51094">
    <property type="entry name" value="PTS_EIIA_TYPE_2"/>
    <property type="match status" value="1"/>
</dbReference>
<dbReference type="Pfam" id="PF00359">
    <property type="entry name" value="PTS_EIIA_2"/>
    <property type="match status" value="1"/>
</dbReference>
<dbReference type="InterPro" id="IPR000032">
    <property type="entry name" value="HPr-like"/>
</dbReference>
<evidence type="ECO:0000256" key="6">
    <source>
        <dbReference type="ARBA" id="ARBA00022777"/>
    </source>
</evidence>
<organism evidence="9 10">
    <name type="scientific">Salmonella enterica I</name>
    <dbReference type="NCBI Taxonomy" id="59201"/>
    <lineage>
        <taxon>Bacteria</taxon>
        <taxon>Pseudomonadati</taxon>
        <taxon>Pseudomonadota</taxon>
        <taxon>Gammaproteobacteria</taxon>
        <taxon>Enterobacterales</taxon>
        <taxon>Enterobacteriaceae</taxon>
        <taxon>Salmonella</taxon>
    </lineage>
</organism>
<dbReference type="Gene3D" id="3.40.930.10">
    <property type="entry name" value="Mannitol-specific EII, Chain A"/>
    <property type="match status" value="1"/>
</dbReference>
<dbReference type="NCBIfam" id="TIGR01003">
    <property type="entry name" value="PTS_HPr_family"/>
    <property type="match status" value="1"/>
</dbReference>
<protein>
    <submittedName>
        <fullName evidence="9">PTS fructose transporter subunit IIA</fullName>
    </submittedName>
</protein>
<proteinExistence type="predicted"/>
<dbReference type="PANTHER" id="PTHR30181:SF3">
    <property type="entry name" value="MULTIPHOSPHORYL TRANSFER PROTEIN"/>
    <property type="match status" value="1"/>
</dbReference>
<evidence type="ECO:0000256" key="2">
    <source>
        <dbReference type="ARBA" id="ARBA00022553"/>
    </source>
</evidence>
<dbReference type="GO" id="GO:0090563">
    <property type="term" value="F:protein-phosphocysteine-sugar phosphotransferase activity"/>
    <property type="evidence" value="ECO:0007669"/>
    <property type="project" value="TreeGrafter"/>
</dbReference>
<dbReference type="Pfam" id="PF00381">
    <property type="entry name" value="PTS-HPr"/>
    <property type="match status" value="1"/>
</dbReference>
<keyword evidence="1" id="KW-0813">Transport</keyword>
<dbReference type="InterPro" id="IPR050893">
    <property type="entry name" value="Sugar_PTS"/>
</dbReference>
<sequence>MSASIKSPLCTVWWKSYLRAGNTTTDYLRGMLDREAQISTYLGNGIAIPHGTPESRDAVLQTGVKVIVFRHGVDWGDGNTAYLVTGIAARSNEHLEILRQLTRVLSDDAILQALAKAESPSQVLALLTGSTTNTPAAVELQEGEQATFVIHNPHGLHARPSAVLVKFIKQFQSHITVENLDSASGPVDGKNLMRVVSLGAKKGHRLLFRAQGEDAQQALREIGELITSGAGEMITVPVTHHQKSCSQSAVGYLDCLISLHLFLRARSGGYGFS</sequence>
<evidence type="ECO:0000256" key="1">
    <source>
        <dbReference type="ARBA" id="ARBA00022448"/>
    </source>
</evidence>
<dbReference type="PROSITE" id="PS00369">
    <property type="entry name" value="PTS_HPR_HIS"/>
    <property type="match status" value="1"/>
</dbReference>
<dbReference type="AlphaFoldDB" id="A0A379UVL2"/>
<keyword evidence="2" id="KW-0597">Phosphoprotein</keyword>
<dbReference type="GO" id="GO:0009401">
    <property type="term" value="P:phosphoenolpyruvate-dependent sugar phosphotransferase system"/>
    <property type="evidence" value="ECO:0007669"/>
    <property type="project" value="UniProtKB-KW"/>
</dbReference>
<feature type="domain" description="PTS EIIA type-2" evidence="7">
    <location>
        <begin position="1"/>
        <end position="130"/>
    </location>
</feature>
<dbReference type="CDD" id="cd00367">
    <property type="entry name" value="PTS-HPr_like"/>
    <property type="match status" value="1"/>
</dbReference>
<feature type="domain" description="HPr" evidence="8">
    <location>
        <begin position="143"/>
        <end position="233"/>
    </location>
</feature>
<evidence type="ECO:0000259" key="8">
    <source>
        <dbReference type="PROSITE" id="PS51350"/>
    </source>
</evidence>
<dbReference type="InterPro" id="IPR002178">
    <property type="entry name" value="PTS_EIIA_type-2_dom"/>
</dbReference>